<sequence length="769" mass="90906">MKLNNIPKIKSSIDLTSGEDSSEEIIDLWNMRIKFGKETNQVEEFLQNLAQHSKSIVVGINRLKENFNSLITCYEGPSMLNNTCDMYNSENFQVESTLKEDLNPLFSNYKNIVEQLENINLQRSNLLCELSQFFSKERGLKEVSSYRPIDTTNFTINYISFKQCLQKLSNISSHFDYLKDQLYLQTTVDLDKRLHNKKDNSPKKKNWELQIQEMKDIIVRIPHSKENDELQMKLNQIEKFLVENNEILKGQLLELEFLRKIESKRNELNNDLLDDRDNQLKNKLLLLNTSKYQIKTLNRLVIKWKRLFDKRNEIISSLLKDREELLNQIKLNNFIPDYSKLSEFRELKELSNTKDDYYQQYYTNNLIDKSKTNELDRCRYERDRLRKEIEIRLPITNETLVQLRNIIKKLHNRLSSKSKMLLSKRKAKKRLSQAETTLIVDTLKNLEKSCNILTDSNTTQHPKLSEDKISTNTLNSPTNANIIEGHQMTKIQRYYEENFSNDIEKNTENNSFIEIQSKFQCLREHFEILYDLVETNDLLDSTTLFTFEQVRELQTSSNVIKYQIDKAEEKRTSFFENISKVVEKETTGLFPPTELEYLQSHALTYSFELVNCLTSLISNQNKRLLIQENYIQLLEKQILKGENKITTSLTRLDKPELKCMEQDIKQDTHTSINSQMSTRQSNRQSNRPSSQCFIMNKSEIISETIDTSFENYSIYNKINNEKKKVKRRKKSTSKRTTETIKPYKMGTFLKNKKAYKKFRKISLLKKKSV</sequence>
<accession>A0A7I8VTE8</accession>
<proteinExistence type="predicted"/>
<evidence type="ECO:0000256" key="1">
    <source>
        <dbReference type="SAM" id="MobiDB-lite"/>
    </source>
</evidence>
<feature type="region of interest" description="Disordered" evidence="1">
    <location>
        <begin position="668"/>
        <end position="689"/>
    </location>
</feature>
<name>A0A7I8VTE8_9ANNE</name>
<keyword evidence="3" id="KW-1185">Reference proteome</keyword>
<comment type="caution">
    <text evidence="2">The sequence shown here is derived from an EMBL/GenBank/DDBJ whole genome shotgun (WGS) entry which is preliminary data.</text>
</comment>
<dbReference type="Proteomes" id="UP000549394">
    <property type="component" value="Unassembled WGS sequence"/>
</dbReference>
<gene>
    <name evidence="2" type="ORF">DGYR_LOCUS7284</name>
</gene>
<protein>
    <submittedName>
        <fullName evidence="2">Uncharacterized protein</fullName>
    </submittedName>
</protein>
<organism evidence="2 3">
    <name type="scientific">Dimorphilus gyrociliatus</name>
    <dbReference type="NCBI Taxonomy" id="2664684"/>
    <lineage>
        <taxon>Eukaryota</taxon>
        <taxon>Metazoa</taxon>
        <taxon>Spiralia</taxon>
        <taxon>Lophotrochozoa</taxon>
        <taxon>Annelida</taxon>
        <taxon>Polychaeta</taxon>
        <taxon>Polychaeta incertae sedis</taxon>
        <taxon>Dinophilidae</taxon>
        <taxon>Dimorphilus</taxon>
    </lineage>
</organism>
<evidence type="ECO:0000313" key="3">
    <source>
        <dbReference type="Proteomes" id="UP000549394"/>
    </source>
</evidence>
<dbReference type="AlphaFoldDB" id="A0A7I8VTE8"/>
<dbReference type="EMBL" id="CAJFCJ010000009">
    <property type="protein sequence ID" value="CAD5118987.1"/>
    <property type="molecule type" value="Genomic_DNA"/>
</dbReference>
<reference evidence="2 3" key="1">
    <citation type="submission" date="2020-08" db="EMBL/GenBank/DDBJ databases">
        <authorList>
            <person name="Hejnol A."/>
        </authorList>
    </citation>
    <scope>NUCLEOTIDE SEQUENCE [LARGE SCALE GENOMIC DNA]</scope>
</reference>
<evidence type="ECO:0000313" key="2">
    <source>
        <dbReference type="EMBL" id="CAD5118987.1"/>
    </source>
</evidence>
<feature type="compositionally biased region" description="Low complexity" evidence="1">
    <location>
        <begin position="673"/>
        <end position="689"/>
    </location>
</feature>